<sequence length="458" mass="50758">MPAKNPIILLHGYSDKGLSFEPWKRQLVAAGHAEADVHICEYKSLTNEVTIKDLAEGFDRALRTRLEPEQAFDAIVHSTGMLVIRSWLATYGGRRARLKRLVALAPATNGSPLAHRGRGYLGAIFKGNRIPGTDFMEAGDQILDGLELGSRFTWDLAHQDLLGKEPFYQRGKDSPYVFILCGTARYSGLKALVNEEGSDGTVRLAGCSLDSQKLCIDLAVDAEALEVDSPKRIAASDVAARKALPMRLYPVAGKNHSTILAKPDGTLRDLVISALEVKDDAGFDAWRDTAEDVTREARDGIDQYQQFVVRAIDERGDPISDYFIELFSRDQAADRRVPFDLDVHAYRADPSLRCFHINLTKLFARFPAGQVPDLWVRIIASSGSDLVGYHGLNSERITPDLAAMNETGVWDAEVKLPAVFGRAGTKLFWPFTTTFLEVRLNRDPMPFGQVANKVCYFV</sequence>
<dbReference type="Proteomes" id="UP000689967">
    <property type="component" value="Unassembled WGS sequence"/>
</dbReference>
<evidence type="ECO:0008006" key="3">
    <source>
        <dbReference type="Google" id="ProtNLM"/>
    </source>
</evidence>
<evidence type="ECO:0000313" key="2">
    <source>
        <dbReference type="Proteomes" id="UP000689967"/>
    </source>
</evidence>
<comment type="caution">
    <text evidence="1">The sequence shown here is derived from an EMBL/GenBank/DDBJ whole genome shotgun (WGS) entry which is preliminary data.</text>
</comment>
<gene>
    <name evidence="1" type="ORF">JJQ90_23220</name>
</gene>
<dbReference type="RefSeq" id="WP_216878666.1">
    <property type="nucleotide sequence ID" value="NZ_JAERQM010000008.1"/>
</dbReference>
<dbReference type="PANTHER" id="PTHR37946">
    <property type="entry name" value="SLL1969 PROTEIN"/>
    <property type="match status" value="1"/>
</dbReference>
<accession>A0ABS6HD23</accession>
<name>A0ABS6HD23_9PROT</name>
<dbReference type="EMBL" id="JAERQM010000008">
    <property type="protein sequence ID" value="MBU8546650.1"/>
    <property type="molecule type" value="Genomic_DNA"/>
</dbReference>
<proteinExistence type="predicted"/>
<organism evidence="1 2">
    <name type="scientific">Falsiroseomonas oleicola</name>
    <dbReference type="NCBI Taxonomy" id="2801474"/>
    <lineage>
        <taxon>Bacteria</taxon>
        <taxon>Pseudomonadati</taxon>
        <taxon>Pseudomonadota</taxon>
        <taxon>Alphaproteobacteria</taxon>
        <taxon>Acetobacterales</taxon>
        <taxon>Roseomonadaceae</taxon>
        <taxon>Falsiroseomonas</taxon>
    </lineage>
</organism>
<reference evidence="1 2" key="1">
    <citation type="submission" date="2021-01" db="EMBL/GenBank/DDBJ databases">
        <title>Roseomonas sp. nov, a bacterium isolated from an oil production mixture in Yumen Oilfield.</title>
        <authorList>
            <person name="Wu D."/>
        </authorList>
    </citation>
    <scope>NUCLEOTIDE SEQUENCE [LARGE SCALE GENOMIC DNA]</scope>
    <source>
        <strain evidence="1 2">ROY-5-3</strain>
    </source>
</reference>
<dbReference type="PANTHER" id="PTHR37946:SF1">
    <property type="entry name" value="SLL1969 PROTEIN"/>
    <property type="match status" value="1"/>
</dbReference>
<protein>
    <recommendedName>
        <fullName evidence="3">Alpha/beta hydrolase</fullName>
    </recommendedName>
</protein>
<keyword evidence="2" id="KW-1185">Reference proteome</keyword>
<evidence type="ECO:0000313" key="1">
    <source>
        <dbReference type="EMBL" id="MBU8546650.1"/>
    </source>
</evidence>